<keyword evidence="5" id="KW-1185">Reference proteome</keyword>
<feature type="chain" id="PRO_5019390738" evidence="3">
    <location>
        <begin position="20"/>
        <end position="391"/>
    </location>
</feature>
<keyword evidence="2" id="KW-0175">Coiled coil</keyword>
<keyword evidence="3" id="KW-0732">Signal</keyword>
<dbReference type="PANTHER" id="PTHR30203">
    <property type="entry name" value="OUTER MEMBRANE CATION EFFLUX PROTEIN"/>
    <property type="match status" value="1"/>
</dbReference>
<dbReference type="Pfam" id="PF02321">
    <property type="entry name" value="OEP"/>
    <property type="match status" value="1"/>
</dbReference>
<evidence type="ECO:0000256" key="3">
    <source>
        <dbReference type="SAM" id="SignalP"/>
    </source>
</evidence>
<dbReference type="InterPro" id="IPR010131">
    <property type="entry name" value="MdtP/NodT-like"/>
</dbReference>
<dbReference type="AlphaFoldDB" id="A0A425Y474"/>
<accession>A0A425Y474</accession>
<feature type="signal peptide" evidence="3">
    <location>
        <begin position="1"/>
        <end position="19"/>
    </location>
</feature>
<dbReference type="SUPFAM" id="SSF56954">
    <property type="entry name" value="Outer membrane efflux proteins (OEP)"/>
    <property type="match status" value="1"/>
</dbReference>
<evidence type="ECO:0000313" key="5">
    <source>
        <dbReference type="Proteomes" id="UP000285794"/>
    </source>
</evidence>
<dbReference type="OrthoDB" id="712316at2"/>
<sequence length="391" mass="45105">MRSILMGLFAIGLSLNVQAQSDLKEILQAVETNNLSLKAQNNYIESQKIGFKTEMNLANPEIEYEKNFSDSDGNPYEILISQDFDFPTVYLYKNKIRKAKTANLSNLMQQSRQDILLSAKKTCLNLIYQNKQKEQLSIRYENAQKLVSFFQKKLEKGDANILEMNKVKIVLLNIKNQLQLCNTQIINLKQELKQLNGGQPIEFKTILYPKVSLEEDLSKLEMDVLSNSPGLNQMKANMDIASKQTRLAKNQVLPKLSLGYRYLNSDINKSYNGINVGISIPLWESRNKVKFAKLNQLSQESQFLSQEKMVLSDIQKNYQNYQGLKASLDEYRLILDGSNMNELLKKALDFGQISSIEYFMESIYFYESYDTYLQVEKEYHLAVADLLKHQL</sequence>
<feature type="coiled-coil region" evidence="2">
    <location>
        <begin position="133"/>
        <end position="191"/>
    </location>
</feature>
<dbReference type="EMBL" id="QQWG01000004">
    <property type="protein sequence ID" value="RRG22941.1"/>
    <property type="molecule type" value="Genomic_DNA"/>
</dbReference>
<comment type="caution">
    <text evidence="4">The sequence shown here is derived from an EMBL/GenBank/DDBJ whole genome shotgun (WGS) entry which is preliminary data.</text>
</comment>
<name>A0A425Y474_9BACT</name>
<dbReference type="InterPro" id="IPR003423">
    <property type="entry name" value="OMP_efflux"/>
</dbReference>
<dbReference type="GO" id="GO:0015562">
    <property type="term" value="F:efflux transmembrane transporter activity"/>
    <property type="evidence" value="ECO:0007669"/>
    <property type="project" value="InterPro"/>
</dbReference>
<proteinExistence type="inferred from homology"/>
<dbReference type="Proteomes" id="UP000285794">
    <property type="component" value="Unassembled WGS sequence"/>
</dbReference>
<dbReference type="PANTHER" id="PTHR30203:SF24">
    <property type="entry name" value="BLR4935 PROTEIN"/>
    <property type="match status" value="1"/>
</dbReference>
<protein>
    <submittedName>
        <fullName evidence="4">TolC family protein</fullName>
    </submittedName>
</protein>
<evidence type="ECO:0000256" key="2">
    <source>
        <dbReference type="SAM" id="Coils"/>
    </source>
</evidence>
<comment type="similarity">
    <text evidence="1">Belongs to the outer membrane factor (OMF) (TC 1.B.17) family.</text>
</comment>
<reference evidence="4 5" key="1">
    <citation type="submission" date="2018-07" db="EMBL/GenBank/DDBJ databases">
        <title>Draft genome sequence of Ancylomarina sp. M1P.</title>
        <authorList>
            <person name="Yadav S."/>
            <person name="Villanueva L."/>
            <person name="Damste J.S.S."/>
        </authorList>
    </citation>
    <scope>NUCLEOTIDE SEQUENCE [LARGE SCALE GENOMIC DNA]</scope>
    <source>
        <strain evidence="4 5">M1P</strain>
    </source>
</reference>
<dbReference type="RefSeq" id="WP_125029942.1">
    <property type="nucleotide sequence ID" value="NZ_JAPXVP010000004.1"/>
</dbReference>
<evidence type="ECO:0000313" key="4">
    <source>
        <dbReference type="EMBL" id="RRG22941.1"/>
    </source>
</evidence>
<organism evidence="4 5">
    <name type="scientific">Ancylomarina euxinus</name>
    <dbReference type="NCBI Taxonomy" id="2283627"/>
    <lineage>
        <taxon>Bacteria</taxon>
        <taxon>Pseudomonadati</taxon>
        <taxon>Bacteroidota</taxon>
        <taxon>Bacteroidia</taxon>
        <taxon>Marinilabiliales</taxon>
        <taxon>Marinifilaceae</taxon>
        <taxon>Ancylomarina</taxon>
    </lineage>
</organism>
<gene>
    <name evidence="4" type="ORF">DWB61_05740</name>
</gene>
<dbReference type="Gene3D" id="1.20.1600.10">
    <property type="entry name" value="Outer membrane efflux proteins (OEP)"/>
    <property type="match status" value="1"/>
</dbReference>
<evidence type="ECO:0000256" key="1">
    <source>
        <dbReference type="ARBA" id="ARBA00007613"/>
    </source>
</evidence>